<gene>
    <name evidence="4" type="ORF">POM88_023500</name>
</gene>
<dbReference type="SUPFAM" id="SSF52418">
    <property type="entry name" value="Nucleoside phosphorylase/phosphoribosyltransferase catalytic domain"/>
    <property type="match status" value="1"/>
</dbReference>
<keyword evidence="5" id="KW-1185">Reference proteome</keyword>
<dbReference type="GO" id="GO:0005829">
    <property type="term" value="C:cytosol"/>
    <property type="evidence" value="ECO:0007669"/>
    <property type="project" value="TreeGrafter"/>
</dbReference>
<organism evidence="4 5">
    <name type="scientific">Heracleum sosnowskyi</name>
    <dbReference type="NCBI Taxonomy" id="360622"/>
    <lineage>
        <taxon>Eukaryota</taxon>
        <taxon>Viridiplantae</taxon>
        <taxon>Streptophyta</taxon>
        <taxon>Embryophyta</taxon>
        <taxon>Tracheophyta</taxon>
        <taxon>Spermatophyta</taxon>
        <taxon>Magnoliopsida</taxon>
        <taxon>eudicotyledons</taxon>
        <taxon>Gunneridae</taxon>
        <taxon>Pentapetalae</taxon>
        <taxon>asterids</taxon>
        <taxon>campanulids</taxon>
        <taxon>Apiales</taxon>
        <taxon>Apiaceae</taxon>
        <taxon>Apioideae</taxon>
        <taxon>apioid superclade</taxon>
        <taxon>Tordylieae</taxon>
        <taxon>Tordyliinae</taxon>
        <taxon>Heracleum</taxon>
    </lineage>
</organism>
<dbReference type="PANTHER" id="PTHR43285:SF2">
    <property type="entry name" value="ANTHRANILATE PHOSPHORIBOSYLTRANSFERASE"/>
    <property type="match status" value="1"/>
</dbReference>
<accession>A0AAD8IKV1</accession>
<dbReference type="Proteomes" id="UP001237642">
    <property type="component" value="Unassembled WGS sequence"/>
</dbReference>
<dbReference type="Pfam" id="PF00591">
    <property type="entry name" value="Glycos_transf_3"/>
    <property type="match status" value="1"/>
</dbReference>
<comment type="caution">
    <text evidence="4">The sequence shown here is derived from an EMBL/GenBank/DDBJ whole genome shotgun (WGS) entry which is preliminary data.</text>
</comment>
<dbReference type="GO" id="GO:0000162">
    <property type="term" value="P:L-tryptophan biosynthetic process"/>
    <property type="evidence" value="ECO:0007669"/>
    <property type="project" value="InterPro"/>
</dbReference>
<evidence type="ECO:0000313" key="4">
    <source>
        <dbReference type="EMBL" id="KAK1385765.1"/>
    </source>
</evidence>
<feature type="domain" description="Glycosyl transferase family 3" evidence="3">
    <location>
        <begin position="1"/>
        <end position="97"/>
    </location>
</feature>
<evidence type="ECO:0000256" key="1">
    <source>
        <dbReference type="ARBA" id="ARBA00022676"/>
    </source>
</evidence>
<evidence type="ECO:0000313" key="5">
    <source>
        <dbReference type="Proteomes" id="UP001237642"/>
    </source>
</evidence>
<reference evidence="4" key="2">
    <citation type="submission" date="2023-05" db="EMBL/GenBank/DDBJ databases">
        <authorList>
            <person name="Schelkunov M.I."/>
        </authorList>
    </citation>
    <scope>NUCLEOTIDE SEQUENCE</scope>
    <source>
        <strain evidence="4">Hsosn_3</strain>
        <tissue evidence="4">Leaf</tissue>
    </source>
</reference>
<dbReference type="InterPro" id="IPR035902">
    <property type="entry name" value="Nuc_phospho_transferase"/>
</dbReference>
<dbReference type="EMBL" id="JAUIZM010000005">
    <property type="protein sequence ID" value="KAK1385765.1"/>
    <property type="molecule type" value="Genomic_DNA"/>
</dbReference>
<dbReference type="Gene3D" id="3.40.1030.10">
    <property type="entry name" value="Nucleoside phosphorylase/phosphoribosyltransferase catalytic domain"/>
    <property type="match status" value="1"/>
</dbReference>
<protein>
    <submittedName>
        <fullName evidence="4">Anthranilate phosphoribosyltransferase</fullName>
    </submittedName>
</protein>
<dbReference type="InterPro" id="IPR000312">
    <property type="entry name" value="Glycosyl_Trfase_fam3"/>
</dbReference>
<keyword evidence="2" id="KW-0808">Transferase</keyword>
<dbReference type="GO" id="GO:0004048">
    <property type="term" value="F:anthranilate phosphoribosyltransferase activity"/>
    <property type="evidence" value="ECO:0007669"/>
    <property type="project" value="InterPro"/>
</dbReference>
<name>A0AAD8IKV1_9APIA</name>
<dbReference type="AlphaFoldDB" id="A0AAD8IKV1"/>
<reference evidence="4" key="1">
    <citation type="submission" date="2023-02" db="EMBL/GenBank/DDBJ databases">
        <title>Genome of toxic invasive species Heracleum sosnowskyi carries increased number of genes despite the absence of recent whole-genome duplications.</title>
        <authorList>
            <person name="Schelkunov M."/>
            <person name="Shtratnikova V."/>
            <person name="Makarenko M."/>
            <person name="Klepikova A."/>
            <person name="Omelchenko D."/>
            <person name="Novikova G."/>
            <person name="Obukhova E."/>
            <person name="Bogdanov V."/>
            <person name="Penin A."/>
            <person name="Logacheva M."/>
        </authorList>
    </citation>
    <scope>NUCLEOTIDE SEQUENCE</scope>
    <source>
        <strain evidence="4">Hsosn_3</strain>
        <tissue evidence="4">Leaf</tissue>
    </source>
</reference>
<evidence type="ECO:0000259" key="3">
    <source>
        <dbReference type="Pfam" id="PF00591"/>
    </source>
</evidence>
<evidence type="ECO:0000256" key="2">
    <source>
        <dbReference type="ARBA" id="ARBA00022679"/>
    </source>
</evidence>
<keyword evidence="1 4" id="KW-0328">Glycosyltransferase</keyword>
<sequence length="120" mass="12932">MSPLGPGLVLDVTTDKIEKFQFDPLDFGMPHCILDSLRGGGPEYNAEVLRKVISGEKGTIADAFVLNAATLLLVCGHVKSLAAGVDFARETQLSGRAVKTLDLWITLKTIFSLTRGDMIL</sequence>
<dbReference type="PANTHER" id="PTHR43285">
    <property type="entry name" value="ANTHRANILATE PHOSPHORIBOSYLTRANSFERASE"/>
    <property type="match status" value="1"/>
</dbReference>
<proteinExistence type="predicted"/>
<dbReference type="InterPro" id="IPR005940">
    <property type="entry name" value="Anthranilate_Pribosyl_Tfrase"/>
</dbReference>